<dbReference type="InterPro" id="IPR016163">
    <property type="entry name" value="Ald_DH_C"/>
</dbReference>
<dbReference type="InterPro" id="IPR015590">
    <property type="entry name" value="Aldehyde_DH_dom"/>
</dbReference>
<dbReference type="SUPFAM" id="SSF53720">
    <property type="entry name" value="ALDH-like"/>
    <property type="match status" value="1"/>
</dbReference>
<keyword evidence="6" id="KW-1185">Reference proteome</keyword>
<evidence type="ECO:0000256" key="3">
    <source>
        <dbReference type="ARBA" id="ARBA00023027"/>
    </source>
</evidence>
<proteinExistence type="inferred from homology"/>
<dbReference type="Gene3D" id="3.40.605.10">
    <property type="entry name" value="Aldehyde Dehydrogenase, Chain A, domain 1"/>
    <property type="match status" value="1"/>
</dbReference>
<protein>
    <submittedName>
        <fullName evidence="5">Aldehyde dehydrogenase family protein</fullName>
    </submittedName>
</protein>
<evidence type="ECO:0000259" key="4">
    <source>
        <dbReference type="Pfam" id="PF00171"/>
    </source>
</evidence>
<organism evidence="5 6">
    <name type="scientific">Bdellovibrio reynosensis</name>
    <dbReference type="NCBI Taxonomy" id="2835041"/>
    <lineage>
        <taxon>Bacteria</taxon>
        <taxon>Pseudomonadati</taxon>
        <taxon>Bdellovibrionota</taxon>
        <taxon>Bdellovibrionia</taxon>
        <taxon>Bdellovibrionales</taxon>
        <taxon>Pseudobdellovibrionaceae</taxon>
        <taxon>Bdellovibrio</taxon>
    </lineage>
</organism>
<evidence type="ECO:0000313" key="5">
    <source>
        <dbReference type="EMBL" id="UOE99885.1"/>
    </source>
</evidence>
<comment type="similarity">
    <text evidence="1">Belongs to the aldehyde dehydrogenase family.</text>
</comment>
<evidence type="ECO:0000313" key="6">
    <source>
        <dbReference type="Proteomes" id="UP000830116"/>
    </source>
</evidence>
<dbReference type="PANTHER" id="PTHR43720">
    <property type="entry name" value="2-AMINOMUCONIC SEMIALDEHYDE DEHYDROGENASE"/>
    <property type="match status" value="1"/>
</dbReference>
<dbReference type="EMBL" id="CP093442">
    <property type="protein sequence ID" value="UOE99885.1"/>
    <property type="molecule type" value="Genomic_DNA"/>
</dbReference>
<dbReference type="Pfam" id="PF00171">
    <property type="entry name" value="Aldedh"/>
    <property type="match status" value="1"/>
</dbReference>
<keyword evidence="2" id="KW-0560">Oxidoreductase</keyword>
<dbReference type="InterPro" id="IPR016162">
    <property type="entry name" value="Ald_DH_N"/>
</dbReference>
<dbReference type="PANTHER" id="PTHR43720:SF2">
    <property type="entry name" value="2-AMINOMUCONIC SEMIALDEHYDE DEHYDROGENASE"/>
    <property type="match status" value="1"/>
</dbReference>
<keyword evidence="3" id="KW-0520">NAD</keyword>
<evidence type="ECO:0000256" key="1">
    <source>
        <dbReference type="ARBA" id="ARBA00009986"/>
    </source>
</evidence>
<name>A0ABY4C4J8_9BACT</name>
<dbReference type="RefSeq" id="WP_243535301.1">
    <property type="nucleotide sequence ID" value="NZ_CP093442.1"/>
</dbReference>
<evidence type="ECO:0000256" key="2">
    <source>
        <dbReference type="ARBA" id="ARBA00023002"/>
    </source>
</evidence>
<dbReference type="Proteomes" id="UP000830116">
    <property type="component" value="Chromosome"/>
</dbReference>
<accession>A0ABY4C4J8</accession>
<dbReference type="InterPro" id="IPR016161">
    <property type="entry name" value="Ald_DH/histidinol_DH"/>
</dbReference>
<dbReference type="Gene3D" id="3.40.309.10">
    <property type="entry name" value="Aldehyde Dehydrogenase, Chain A, domain 2"/>
    <property type="match status" value="1"/>
</dbReference>
<feature type="domain" description="Aldehyde dehydrogenase" evidence="4">
    <location>
        <begin position="19"/>
        <end position="456"/>
    </location>
</feature>
<sequence length="460" mass="49872">MEILNYIHSEFAPALNATSFTKLSPFDGSLLAQVSNSDAMDVIKAIQAAKKAQIAWKELAAPERANYLLKIAEHLEQKASEIAYQEALHQGLAQSFSRSNNVDVAVKNLRLVAAEVLDPLPKNVLPSPVGVVGIITSWCLSLRLVTERLAPALAAGNTVIIKVSEHSPITAKVLADAINAANLPPGIVNILNGTSDVGHILASHPGIRAISAAGKTSTMEAIAKASVSQLKKLQLSGSAKNACLILGDTDYKNLLPQILYPFLMGQSQLCWNISRVFVLENQAKDFTALVKNYFETLQPLKDPRGQEMWTPLISSAASESIDEKIQSGRQEHGKILVGAQKETSSGNFYRPTVMLDLSNCSVLQQDELAGPLLLITPVKYQHEMLKWANTAYLGHSAVVWGPEEKLMKPAASLECAHVFLNGWLDAEPLTIFGHKQSSFGNPDMSWAGSFYSDVKKLTAL</sequence>
<reference evidence="5" key="1">
    <citation type="submission" date="2022-03" db="EMBL/GenBank/DDBJ databases">
        <title>Genome Identification and Characterization of new species Bdellovibrio reynosense LBG001 sp. nov. from a Mexico soil sample.</title>
        <authorList>
            <person name="Camilli A."/>
            <person name="Ajao Y."/>
            <person name="Guo X."/>
        </authorList>
    </citation>
    <scope>NUCLEOTIDE SEQUENCE</scope>
    <source>
        <strain evidence="5">LBG001</strain>
    </source>
</reference>
<gene>
    <name evidence="5" type="ORF">MNR06_09265</name>
</gene>